<evidence type="ECO:0000313" key="4">
    <source>
        <dbReference type="Proteomes" id="UP000504637"/>
    </source>
</evidence>
<feature type="compositionally biased region" description="Basic and acidic residues" evidence="1">
    <location>
        <begin position="113"/>
        <end position="122"/>
    </location>
</feature>
<dbReference type="Pfam" id="PF23317">
    <property type="entry name" value="YVC1_C"/>
    <property type="match status" value="1"/>
</dbReference>
<evidence type="ECO:0000256" key="1">
    <source>
        <dbReference type="SAM" id="MobiDB-lite"/>
    </source>
</evidence>
<feature type="transmembrane region" description="Helical" evidence="2">
    <location>
        <begin position="444"/>
        <end position="460"/>
    </location>
</feature>
<feature type="transmembrane region" description="Helical" evidence="2">
    <location>
        <begin position="583"/>
        <end position="602"/>
    </location>
</feature>
<feature type="transmembrane region" description="Helical" evidence="2">
    <location>
        <begin position="554"/>
        <end position="577"/>
    </location>
</feature>
<dbReference type="PANTHER" id="PTHR35859">
    <property type="entry name" value="NONSELECTIVE CATION CHANNEL PROTEIN"/>
    <property type="match status" value="1"/>
</dbReference>
<keyword evidence="2" id="KW-0472">Membrane</keyword>
<dbReference type="PANTHER" id="PTHR35859:SF4">
    <property type="entry name" value="MEMBRANE CHANNEL PROTEIN, PUTATIVE (AFU_ORTHOLOGUE AFUA_6G11300)-RELATED"/>
    <property type="match status" value="1"/>
</dbReference>
<dbReference type="InterPro" id="IPR052971">
    <property type="entry name" value="TRP_calcium_channel"/>
</dbReference>
<feature type="compositionally biased region" description="Low complexity" evidence="1">
    <location>
        <begin position="1124"/>
        <end position="1177"/>
    </location>
</feature>
<protein>
    <recommendedName>
        <fullName evidence="3">Calcium channel YVC1-like C-terminal transmembrane domain-containing protein</fullName>
    </recommendedName>
</protein>
<accession>A0A6J3M089</accession>
<reference evidence="5" key="1">
    <citation type="submission" date="2020-01" db="EMBL/GenBank/DDBJ databases">
        <authorList>
            <consortium name="DOE Joint Genome Institute"/>
            <person name="Haridas S."/>
            <person name="Albert R."/>
            <person name="Binder M."/>
            <person name="Bloem J."/>
            <person name="Labutti K."/>
            <person name="Salamov A."/>
            <person name="Andreopoulos B."/>
            <person name="Baker S.E."/>
            <person name="Barry K."/>
            <person name="Bills G."/>
            <person name="Bluhm B.H."/>
            <person name="Cannon C."/>
            <person name="Castanera R."/>
            <person name="Culley D.E."/>
            <person name="Daum C."/>
            <person name="Ezra D."/>
            <person name="Gonzalez J.B."/>
            <person name="Henrissat B."/>
            <person name="Kuo A."/>
            <person name="Liang C."/>
            <person name="Lipzen A."/>
            <person name="Lutzoni F."/>
            <person name="Magnuson J."/>
            <person name="Mondo S."/>
            <person name="Nolan M."/>
            <person name="Ohm R."/>
            <person name="Pangilinan J."/>
            <person name="Park H.-J."/>
            <person name="Ramirez L."/>
            <person name="Alfaro M."/>
            <person name="Sun H."/>
            <person name="Tritt A."/>
            <person name="Yoshinaga Y."/>
            <person name="Zwiers L.-H."/>
            <person name="Turgeon B.G."/>
            <person name="Goodwin S.B."/>
            <person name="Spatafora J.W."/>
            <person name="Crous P.W."/>
            <person name="Grigoriev I.V."/>
        </authorList>
    </citation>
    <scope>NUCLEOTIDE SEQUENCE</scope>
    <source>
        <strain evidence="5">CBS 342.82</strain>
    </source>
</reference>
<feature type="region of interest" description="Disordered" evidence="1">
    <location>
        <begin position="990"/>
        <end position="1208"/>
    </location>
</feature>
<sequence length="1381" mass="153341">MLRHLFRSLSRGGRRADNDDPRETWPAQSPGVSPSHRPFRDADDDDDDDDDENDDDEEQEQDYAHGPGTRRGRYGAYDARGNEHPRGEVAQEDGRRRQFPRRHLGAGPSYFDRNPRGDDDGHGGNGEELGDEDQGEDAPLLPIFSAAHLDGLPLYNITHAIRLLIVQRCETTLSWDQLRSPQISQFLVKPIQSEIRKDHFNRATLCALIANCLQFHKEGQTHPGNVGVLRTRALVSELLSMRLLREFSTWELIDALSYDFNPLQGMIALDDVPAAGRAANTDSLISRRPAPRIVRVSTIEVAIRAEAKRFLAHPLVVQHLEAIWSGNIVFHSEQDNLHRQQKTTASLSPRARAADYGTSGKRAAWGVPTIALTASKGQSTEVAAQPMAFLPARRSVTLYDPRDASLFKLSRLRVPRYRQVFSTLSFATMLVLFVAVLSERSLDITPLEVLFWLWSAGYMLDEVVGFTEQGFGLYILSFWNAFDLGILLLFATYYCLRLYGVLLADSNKHRISGVAYDVLASTAILLFPRLFGVLDHYRYFSQLLIAFRLMAQDLIAILVLILIFCSGFFVAFTLAFSDENIDANGVAYIIFQIVMGFTPAAWDHWAGYNLLGKAIMAIFLIICHFLIVTILITVLTNSFMAIVKNAEEEHQFLFAINTISMVKSDALFSYVAPANIIGWVLSPIRFIVPMSRYVKFNRTIIKFTHSPILFVIFLYERVIMARSSYAPTDLVEHQPTRQKGPVAFSINKAPEMFSPGHRMREPSIIGIRKDRALEEVFRRPFQGDTVRTLPRKVGSDGRDNSKSVVDTWMQFAETQGGASPPLEQPRSVLERLEYRRPKPRRLTTTERLRQQLKRPRGVNNDNTSATSDPDGQHHQQQQQAMPRARPSRSSMPGTDSHRELIPRLASREESPSGMTQPGETDGDDVDADNESRMELSSVSAAPHFGESAVSIRERDATSPILDDSESEYFRTPLTNRVPHPTLRLSHAARARLRDSPDASMADVSRVEPRSARHSRNTSSATMVYSPVLSHHPRPASQQQAQPDADGSLRTRSSHTSPTRPAVETHTTTSSTPVSPPPPGSAQQPTSNTSSAKRPPTAIKQFPSDPINTANKTSGPPRPSPPKRPTVTTTTAFATGTASSAATPTAASIAAQQSQLQKQQQQQQQQQQRPPFFPTRLQTAPPGSLPLFTSGSPAAAGPTPPTTRRPAQNRAGRRIPILDLASEIGDNKFSHVPAADLPRPSFSSTGSGTRLRAVGFLRRQREREREKEGVMGFRFPATKAAVGGGPGAAIRGKRGDDDDDDDDDDEGVVDVDEGEDEAEERDDDDDDDESTRRSDRRLSRILLARMNTLELGFAEILKEMREANRNNGHNGNNSKKEGAAAG</sequence>
<feature type="compositionally biased region" description="Basic and acidic residues" evidence="1">
    <location>
        <begin position="80"/>
        <end position="96"/>
    </location>
</feature>
<feature type="transmembrane region" description="Helical" evidence="2">
    <location>
        <begin position="667"/>
        <end position="688"/>
    </location>
</feature>
<feature type="region of interest" description="Disordered" evidence="1">
    <location>
        <begin position="1274"/>
        <end position="1338"/>
    </location>
</feature>
<keyword evidence="2" id="KW-0812">Transmembrane</keyword>
<feature type="transmembrane region" description="Helical" evidence="2">
    <location>
        <begin position="472"/>
        <end position="494"/>
    </location>
</feature>
<feature type="compositionally biased region" description="Basic and acidic residues" evidence="1">
    <location>
        <begin position="895"/>
        <end position="910"/>
    </location>
</feature>
<keyword evidence="4" id="KW-1185">Reference proteome</keyword>
<feature type="compositionally biased region" description="Basic and acidic residues" evidence="1">
    <location>
        <begin position="14"/>
        <end position="23"/>
    </location>
</feature>
<dbReference type="OrthoDB" id="2373987at2759"/>
<feature type="compositionally biased region" description="Acidic residues" evidence="1">
    <location>
        <begin position="42"/>
        <end position="61"/>
    </location>
</feature>
<dbReference type="RefSeq" id="XP_033458462.1">
    <property type="nucleotide sequence ID" value="XM_033605116.1"/>
</dbReference>
<dbReference type="Proteomes" id="UP000504637">
    <property type="component" value="Unplaced"/>
</dbReference>
<name>A0A6J3M089_9PEZI</name>
<evidence type="ECO:0000256" key="2">
    <source>
        <dbReference type="SAM" id="Phobius"/>
    </source>
</evidence>
<feature type="transmembrane region" description="Helical" evidence="2">
    <location>
        <begin position="614"/>
        <end position="635"/>
    </location>
</feature>
<feature type="transmembrane region" description="Helical" evidence="2">
    <location>
        <begin position="420"/>
        <end position="438"/>
    </location>
</feature>
<feature type="compositionally biased region" description="Low complexity" evidence="1">
    <location>
        <begin position="1034"/>
        <end position="1045"/>
    </location>
</feature>
<proteinExistence type="predicted"/>
<feature type="transmembrane region" description="Helical" evidence="2">
    <location>
        <begin position="514"/>
        <end position="534"/>
    </location>
</feature>
<organism evidence="5">
    <name type="scientific">Dissoconium aciculare CBS 342.82</name>
    <dbReference type="NCBI Taxonomy" id="1314786"/>
    <lineage>
        <taxon>Eukaryota</taxon>
        <taxon>Fungi</taxon>
        <taxon>Dikarya</taxon>
        <taxon>Ascomycota</taxon>
        <taxon>Pezizomycotina</taxon>
        <taxon>Dothideomycetes</taxon>
        <taxon>Dothideomycetidae</taxon>
        <taxon>Mycosphaerellales</taxon>
        <taxon>Dissoconiaceae</taxon>
        <taxon>Dissoconium</taxon>
    </lineage>
</organism>
<reference evidence="5" key="3">
    <citation type="submission" date="2025-08" db="UniProtKB">
        <authorList>
            <consortium name="RefSeq"/>
        </authorList>
    </citation>
    <scope>IDENTIFICATION</scope>
    <source>
        <strain evidence="5">CBS 342.82</strain>
    </source>
</reference>
<feature type="region of interest" description="Disordered" evidence="1">
    <location>
        <begin position="1"/>
        <end position="137"/>
    </location>
</feature>
<dbReference type="InterPro" id="IPR056336">
    <property type="entry name" value="YVC1_C"/>
</dbReference>
<feature type="compositionally biased region" description="Polar residues" evidence="1">
    <location>
        <begin position="859"/>
        <end position="869"/>
    </location>
</feature>
<keyword evidence="2" id="KW-1133">Transmembrane helix</keyword>
<feature type="region of interest" description="Disordered" evidence="1">
    <location>
        <begin position="812"/>
        <end position="958"/>
    </location>
</feature>
<dbReference type="GeneID" id="54362916"/>
<evidence type="ECO:0000259" key="3">
    <source>
        <dbReference type="Pfam" id="PF23317"/>
    </source>
</evidence>
<reference evidence="5" key="2">
    <citation type="submission" date="2020-04" db="EMBL/GenBank/DDBJ databases">
        <authorList>
            <consortium name="NCBI Genome Project"/>
        </authorList>
    </citation>
    <scope>NUCLEOTIDE SEQUENCE</scope>
    <source>
        <strain evidence="5">CBS 342.82</strain>
    </source>
</reference>
<feature type="compositionally biased region" description="Acidic residues" evidence="1">
    <location>
        <begin position="1296"/>
        <end position="1328"/>
    </location>
</feature>
<evidence type="ECO:0000313" key="5">
    <source>
        <dbReference type="RefSeq" id="XP_033458462.1"/>
    </source>
</evidence>
<feature type="domain" description="Calcium channel YVC1-like C-terminal transmembrane" evidence="3">
    <location>
        <begin position="425"/>
        <end position="733"/>
    </location>
</feature>
<gene>
    <name evidence="5" type="ORF">K489DRAFT_381417</name>
</gene>
<feature type="compositionally biased region" description="Polar residues" evidence="1">
    <location>
        <begin position="1049"/>
        <end position="1058"/>
    </location>
</feature>